<dbReference type="PANTHER" id="PTHR24148:SF73">
    <property type="entry name" value="HET DOMAIN PROTEIN (AFU_ORTHOLOGUE AFUA_8G01020)"/>
    <property type="match status" value="1"/>
</dbReference>
<dbReference type="Pfam" id="PF06985">
    <property type="entry name" value="HET"/>
    <property type="match status" value="1"/>
</dbReference>
<evidence type="ECO:0000313" key="2">
    <source>
        <dbReference type="EMBL" id="KAG7047352.1"/>
    </source>
</evidence>
<dbReference type="PANTHER" id="PTHR24148">
    <property type="entry name" value="ANKYRIN REPEAT DOMAIN-CONTAINING PROTEIN 39 HOMOLOG-RELATED"/>
    <property type="match status" value="1"/>
</dbReference>
<evidence type="ECO:0000259" key="1">
    <source>
        <dbReference type="Pfam" id="PF06985"/>
    </source>
</evidence>
<proteinExistence type="predicted"/>
<gene>
    <name evidence="2" type="ORF">JMJ77_010704</name>
</gene>
<comment type="caution">
    <text evidence="2">The sequence shown here is derived from an EMBL/GenBank/DDBJ whole genome shotgun (WGS) entry which is preliminary data.</text>
</comment>
<dbReference type="Proteomes" id="UP000699042">
    <property type="component" value="Unassembled WGS sequence"/>
</dbReference>
<organism evidence="2 3">
    <name type="scientific">Colletotrichum scovillei</name>
    <dbReference type="NCBI Taxonomy" id="1209932"/>
    <lineage>
        <taxon>Eukaryota</taxon>
        <taxon>Fungi</taxon>
        <taxon>Dikarya</taxon>
        <taxon>Ascomycota</taxon>
        <taxon>Pezizomycotina</taxon>
        <taxon>Sordariomycetes</taxon>
        <taxon>Hypocreomycetidae</taxon>
        <taxon>Glomerellales</taxon>
        <taxon>Glomerellaceae</taxon>
        <taxon>Colletotrichum</taxon>
        <taxon>Colletotrichum acutatum species complex</taxon>
    </lineage>
</organism>
<dbReference type="InterPro" id="IPR010730">
    <property type="entry name" value="HET"/>
</dbReference>
<accession>A0A9P7R218</accession>
<sequence>MDFEAVSYARKTSCASKSLIMRASTSNGSAKVILISSQVASLLFTLRDPAEMRTLWIYEVCVDQVNSSEKSTHIKPLRQVFESPVRVIFWLGFSAEDERSDPALTVLKRNAMHREYNDQGEYLGG</sequence>
<keyword evidence="3" id="KW-1185">Reference proteome</keyword>
<dbReference type="EMBL" id="JAESDN010000007">
    <property type="protein sequence ID" value="KAG7047352.1"/>
    <property type="molecule type" value="Genomic_DNA"/>
</dbReference>
<dbReference type="InterPro" id="IPR052895">
    <property type="entry name" value="HetReg/Transcr_Mod"/>
</dbReference>
<dbReference type="AlphaFoldDB" id="A0A9P7R218"/>
<feature type="domain" description="Heterokaryon incompatibility" evidence="1">
    <location>
        <begin position="3"/>
        <end position="111"/>
    </location>
</feature>
<evidence type="ECO:0000313" key="3">
    <source>
        <dbReference type="Proteomes" id="UP000699042"/>
    </source>
</evidence>
<protein>
    <submittedName>
        <fullName evidence="2">Heterokaryon incompatibility protein</fullName>
    </submittedName>
</protein>
<reference evidence="2" key="1">
    <citation type="submission" date="2021-05" db="EMBL/GenBank/DDBJ databases">
        <title>Comparative genomics of three Colletotrichum scovillei strains and genetic complementation revealed genes involved fungal growth and virulence on chili pepper.</title>
        <authorList>
            <person name="Hsieh D.-K."/>
            <person name="Chuang S.-C."/>
            <person name="Chen C.-Y."/>
            <person name="Chao Y.-T."/>
            <person name="Lu M.-Y.J."/>
            <person name="Lee M.-H."/>
            <person name="Shih M.-C."/>
        </authorList>
    </citation>
    <scope>NUCLEOTIDE SEQUENCE</scope>
    <source>
        <strain evidence="2">Coll-153</strain>
    </source>
</reference>
<name>A0A9P7R218_9PEZI</name>